<evidence type="ECO:0000313" key="3">
    <source>
        <dbReference type="EMBL" id="RCN42756.1"/>
    </source>
</evidence>
<feature type="compositionally biased region" description="Basic and acidic residues" evidence="2">
    <location>
        <begin position="173"/>
        <end position="201"/>
    </location>
</feature>
<feature type="compositionally biased region" description="Basic and acidic residues" evidence="2">
    <location>
        <begin position="225"/>
        <end position="237"/>
    </location>
</feature>
<reference evidence="3 4" key="1">
    <citation type="submission" date="2014-10" db="EMBL/GenBank/DDBJ databases">
        <title>Draft genome of the hookworm Ancylostoma caninum.</title>
        <authorList>
            <person name="Mitreva M."/>
        </authorList>
    </citation>
    <scope>NUCLEOTIDE SEQUENCE [LARGE SCALE GENOMIC DNA]</scope>
    <source>
        <strain evidence="3 4">Baltimore</strain>
    </source>
</reference>
<comment type="caution">
    <text evidence="3">The sequence shown here is derived from an EMBL/GenBank/DDBJ whole genome shotgun (WGS) entry which is preliminary data.</text>
</comment>
<gene>
    <name evidence="3" type="ORF">ANCCAN_11239</name>
</gene>
<sequence>MEVDSQKSVFEPLLAQAEALDRDVEAAEAVVDTLAARRLSDPAIANATRQDLADRDAQFAALSQRAAAIHAALPGKSSASRDTTLSVLGDKLSRLESMLIASHATPSRSIANATPIRTSPHRTSMSSMGPLAMEVGNVTDAYTTEDEGMKEDTSEAAAVSKEARAAPMAAEEPSEKQKRATSESEAPKKALVSEESADRKSTSPPQAKVRKVISPESQPSQSKSDQPEDESKVSEKVADDEDAPEEKTEGDVVEPTVSITFTQPTTMRMVVDEETNGVDESDDAASVAPPPSPDEMEQVYANLDIIEEAIAADEQYPMEGIDDAEERYTRMANDLEDALKKVEGHQMTMDVLHVSHTQERVQALKKDLKERREKAVGERKEWQALQHVLFEAEKGVAMGDNAMDRFTGRQTSPPLQELEERQTAVEELLPRTESLVCDAVRRLGVILPRLRENSERATAIRNRVRDVETRFRDLVRAARESRVRLDARAVDQGQLRQGLENLQFWLGFFHFRHS</sequence>
<dbReference type="EMBL" id="JOJR01000180">
    <property type="protein sequence ID" value="RCN42756.1"/>
    <property type="molecule type" value="Genomic_DNA"/>
</dbReference>
<feature type="coiled-coil region" evidence="1">
    <location>
        <begin position="321"/>
        <end position="385"/>
    </location>
</feature>
<dbReference type="AlphaFoldDB" id="A0A368GEE0"/>
<feature type="compositionally biased region" description="Low complexity" evidence="2">
    <location>
        <begin position="155"/>
        <end position="171"/>
    </location>
</feature>
<feature type="region of interest" description="Disordered" evidence="2">
    <location>
        <begin position="145"/>
        <end position="261"/>
    </location>
</feature>
<feature type="region of interest" description="Disordered" evidence="2">
    <location>
        <begin position="275"/>
        <end position="295"/>
    </location>
</feature>
<proteinExistence type="predicted"/>
<dbReference type="OrthoDB" id="5865300at2759"/>
<evidence type="ECO:0000256" key="2">
    <source>
        <dbReference type="SAM" id="MobiDB-lite"/>
    </source>
</evidence>
<evidence type="ECO:0008006" key="5">
    <source>
        <dbReference type="Google" id="ProtNLM"/>
    </source>
</evidence>
<keyword evidence="4" id="KW-1185">Reference proteome</keyword>
<name>A0A368GEE0_ANCCA</name>
<dbReference type="STRING" id="29170.A0A368GEE0"/>
<accession>A0A368GEE0</accession>
<protein>
    <recommendedName>
        <fullName evidence="5">Spectrin repeat-containing domain protein</fullName>
    </recommendedName>
</protein>
<evidence type="ECO:0000256" key="1">
    <source>
        <dbReference type="SAM" id="Coils"/>
    </source>
</evidence>
<keyword evidence="1" id="KW-0175">Coiled coil</keyword>
<organism evidence="3 4">
    <name type="scientific">Ancylostoma caninum</name>
    <name type="common">Dog hookworm</name>
    <dbReference type="NCBI Taxonomy" id="29170"/>
    <lineage>
        <taxon>Eukaryota</taxon>
        <taxon>Metazoa</taxon>
        <taxon>Ecdysozoa</taxon>
        <taxon>Nematoda</taxon>
        <taxon>Chromadorea</taxon>
        <taxon>Rhabditida</taxon>
        <taxon>Rhabditina</taxon>
        <taxon>Rhabditomorpha</taxon>
        <taxon>Strongyloidea</taxon>
        <taxon>Ancylostomatidae</taxon>
        <taxon>Ancylostomatinae</taxon>
        <taxon>Ancylostoma</taxon>
    </lineage>
</organism>
<evidence type="ECO:0000313" key="4">
    <source>
        <dbReference type="Proteomes" id="UP000252519"/>
    </source>
</evidence>
<dbReference type="Proteomes" id="UP000252519">
    <property type="component" value="Unassembled WGS sequence"/>
</dbReference>
<feature type="compositionally biased region" description="Polar residues" evidence="2">
    <location>
        <begin position="215"/>
        <end position="224"/>
    </location>
</feature>